<dbReference type="EMBL" id="BARW01000286">
    <property type="protein sequence ID" value="GAI62156.1"/>
    <property type="molecule type" value="Genomic_DNA"/>
</dbReference>
<accession>X1R522</accession>
<organism evidence="3">
    <name type="scientific">marine sediment metagenome</name>
    <dbReference type="NCBI Taxonomy" id="412755"/>
    <lineage>
        <taxon>unclassified sequences</taxon>
        <taxon>metagenomes</taxon>
        <taxon>ecological metagenomes</taxon>
    </lineage>
</organism>
<dbReference type="Pfam" id="PF12728">
    <property type="entry name" value="HTH_17"/>
    <property type="match status" value="1"/>
</dbReference>
<feature type="domain" description="Helix-turn-helix" evidence="2">
    <location>
        <begin position="11"/>
        <end position="52"/>
    </location>
</feature>
<evidence type="ECO:0000259" key="2">
    <source>
        <dbReference type="Pfam" id="PF12728"/>
    </source>
</evidence>
<dbReference type="AlphaFoldDB" id="X1R522"/>
<feature type="coiled-coil region" evidence="1">
    <location>
        <begin position="75"/>
        <end position="102"/>
    </location>
</feature>
<reference evidence="3" key="1">
    <citation type="journal article" date="2014" name="Front. Microbiol.">
        <title>High frequency of phylogenetically diverse reductive dehalogenase-homologous genes in deep subseafloor sedimentary metagenomes.</title>
        <authorList>
            <person name="Kawai M."/>
            <person name="Futagami T."/>
            <person name="Toyoda A."/>
            <person name="Takaki Y."/>
            <person name="Nishi S."/>
            <person name="Hori S."/>
            <person name="Arai W."/>
            <person name="Tsubouchi T."/>
            <person name="Morono Y."/>
            <person name="Uchiyama I."/>
            <person name="Ito T."/>
            <person name="Fujiyama A."/>
            <person name="Inagaki F."/>
            <person name="Takami H."/>
        </authorList>
    </citation>
    <scope>NUCLEOTIDE SEQUENCE</scope>
    <source>
        <strain evidence="3">Expedition CK06-06</strain>
    </source>
</reference>
<evidence type="ECO:0000313" key="3">
    <source>
        <dbReference type="EMBL" id="GAI62156.1"/>
    </source>
</evidence>
<comment type="caution">
    <text evidence="3">The sequence shown here is derived from an EMBL/GenBank/DDBJ whole genome shotgun (WGS) entry which is preliminary data.</text>
</comment>
<protein>
    <recommendedName>
        <fullName evidence="2">Helix-turn-helix domain-containing protein</fullName>
    </recommendedName>
</protein>
<sequence>MSRPMKNNEGLTLTQAARAMRLTKKTVRRHIKQGKIPFKLVPGKYGDEYRILELPPEKVRDEALDKTPTLALDIIHRLELENRNLAGQLGATQERVRTLENQVKLLTTPHKPWWKRLFRRAGQ</sequence>
<evidence type="ECO:0000256" key="1">
    <source>
        <dbReference type="SAM" id="Coils"/>
    </source>
</evidence>
<dbReference type="InterPro" id="IPR041657">
    <property type="entry name" value="HTH_17"/>
</dbReference>
<name>X1R522_9ZZZZ</name>
<gene>
    <name evidence="3" type="ORF">S12H4_01443</name>
</gene>
<keyword evidence="1" id="KW-0175">Coiled coil</keyword>
<proteinExistence type="predicted"/>